<comment type="caution">
    <text evidence="9">The sequence shown here is derived from an EMBL/GenBank/DDBJ whole genome shotgun (WGS) entry which is preliminary data.</text>
</comment>
<dbReference type="PANTHER" id="PTHR43386:SF1">
    <property type="entry name" value="D,D-DIPEPTIDE TRANSPORT SYSTEM PERMEASE PROTEIN DDPC-RELATED"/>
    <property type="match status" value="1"/>
</dbReference>
<evidence type="ECO:0000313" key="9">
    <source>
        <dbReference type="EMBL" id="MFI7588539.1"/>
    </source>
</evidence>
<evidence type="ECO:0000256" key="7">
    <source>
        <dbReference type="RuleBase" id="RU363032"/>
    </source>
</evidence>
<evidence type="ECO:0000256" key="1">
    <source>
        <dbReference type="ARBA" id="ARBA00004651"/>
    </source>
</evidence>
<feature type="transmembrane region" description="Helical" evidence="7">
    <location>
        <begin position="284"/>
        <end position="303"/>
    </location>
</feature>
<organism evidence="9 10">
    <name type="scientific">Spongisporangium articulatum</name>
    <dbReference type="NCBI Taxonomy" id="3362603"/>
    <lineage>
        <taxon>Bacteria</taxon>
        <taxon>Bacillati</taxon>
        <taxon>Actinomycetota</taxon>
        <taxon>Actinomycetes</taxon>
        <taxon>Kineosporiales</taxon>
        <taxon>Kineosporiaceae</taxon>
        <taxon>Spongisporangium</taxon>
    </lineage>
</organism>
<dbReference type="InterPro" id="IPR000515">
    <property type="entry name" value="MetI-like"/>
</dbReference>
<dbReference type="EMBL" id="JBITLV010000005">
    <property type="protein sequence ID" value="MFI7588539.1"/>
    <property type="molecule type" value="Genomic_DNA"/>
</dbReference>
<dbReference type="InterPro" id="IPR025966">
    <property type="entry name" value="OppC_N"/>
</dbReference>
<sequence>MSALGPAGAVQPVALRGSAYLVRRRFFRHRAALAGLVVLAGVVLLAFSSIGFGPVPGWWGLDYSSTGLVVDRGRMSLDVLPPFLDGDWFAFGPHPFGQSNTGADYFALTMRGTQQSLVIAFTVGALSTALGVLVGVVAGYFRGWVETVLMRLTDVVLTVPLFVIGAVLARSVAGRGVFALALALGLLQWYQLARMLRAEILSLREQEFVLAAVGLGASPARIMTRELLPNTVGTVVVNATLITATAILLETTLSFLGLGVRPPDTSLGQLVSVYQDASQTRPWLFWWPGLFIVAITLSVNFVGDGLRDAFDPRSGRAGAARKEIR</sequence>
<dbReference type="Gene3D" id="1.10.3720.10">
    <property type="entry name" value="MetI-like"/>
    <property type="match status" value="1"/>
</dbReference>
<protein>
    <submittedName>
        <fullName evidence="9">ABC transporter permease</fullName>
    </submittedName>
</protein>
<dbReference type="SUPFAM" id="SSF161098">
    <property type="entry name" value="MetI-like"/>
    <property type="match status" value="1"/>
</dbReference>
<keyword evidence="4 7" id="KW-0812">Transmembrane</keyword>
<keyword evidence="6 7" id="KW-0472">Membrane</keyword>
<gene>
    <name evidence="9" type="ORF">ACIB24_15830</name>
</gene>
<evidence type="ECO:0000256" key="4">
    <source>
        <dbReference type="ARBA" id="ARBA00022692"/>
    </source>
</evidence>
<comment type="subcellular location">
    <subcellularLocation>
        <location evidence="1 7">Cell membrane</location>
        <topology evidence="1 7">Multi-pass membrane protein</topology>
    </subcellularLocation>
</comment>
<dbReference type="CDD" id="cd06261">
    <property type="entry name" value="TM_PBP2"/>
    <property type="match status" value="1"/>
</dbReference>
<dbReference type="Pfam" id="PF00528">
    <property type="entry name" value="BPD_transp_1"/>
    <property type="match status" value="1"/>
</dbReference>
<evidence type="ECO:0000256" key="3">
    <source>
        <dbReference type="ARBA" id="ARBA00022475"/>
    </source>
</evidence>
<name>A0ABW8AQ87_9ACTN</name>
<evidence type="ECO:0000256" key="5">
    <source>
        <dbReference type="ARBA" id="ARBA00022989"/>
    </source>
</evidence>
<feature type="transmembrane region" description="Helical" evidence="7">
    <location>
        <begin position="31"/>
        <end position="52"/>
    </location>
</feature>
<accession>A0ABW8AQ87</accession>
<evidence type="ECO:0000256" key="2">
    <source>
        <dbReference type="ARBA" id="ARBA00022448"/>
    </source>
</evidence>
<evidence type="ECO:0000259" key="8">
    <source>
        <dbReference type="PROSITE" id="PS50928"/>
    </source>
</evidence>
<dbReference type="Proteomes" id="UP001612915">
    <property type="component" value="Unassembled WGS sequence"/>
</dbReference>
<feature type="transmembrane region" description="Helical" evidence="7">
    <location>
        <begin position="148"/>
        <end position="169"/>
    </location>
</feature>
<proteinExistence type="inferred from homology"/>
<comment type="similarity">
    <text evidence="7">Belongs to the binding-protein-dependent transport system permease family.</text>
</comment>
<reference evidence="9 10" key="1">
    <citation type="submission" date="2024-10" db="EMBL/GenBank/DDBJ databases">
        <title>The Natural Products Discovery Center: Release of the First 8490 Sequenced Strains for Exploring Actinobacteria Biosynthetic Diversity.</title>
        <authorList>
            <person name="Kalkreuter E."/>
            <person name="Kautsar S.A."/>
            <person name="Yang D."/>
            <person name="Bader C.D."/>
            <person name="Teijaro C.N."/>
            <person name="Fluegel L."/>
            <person name="Davis C.M."/>
            <person name="Simpson J.R."/>
            <person name="Lauterbach L."/>
            <person name="Steele A.D."/>
            <person name="Gui C."/>
            <person name="Meng S."/>
            <person name="Li G."/>
            <person name="Viehrig K."/>
            <person name="Ye F."/>
            <person name="Su P."/>
            <person name="Kiefer A.F."/>
            <person name="Nichols A."/>
            <person name="Cepeda A.J."/>
            <person name="Yan W."/>
            <person name="Fan B."/>
            <person name="Jiang Y."/>
            <person name="Adhikari A."/>
            <person name="Zheng C.-J."/>
            <person name="Schuster L."/>
            <person name="Cowan T.M."/>
            <person name="Smanski M.J."/>
            <person name="Chevrette M.G."/>
            <person name="De Carvalho L.P.S."/>
            <person name="Shen B."/>
        </authorList>
    </citation>
    <scope>NUCLEOTIDE SEQUENCE [LARGE SCALE GENOMIC DNA]</scope>
    <source>
        <strain evidence="9 10">NPDC049639</strain>
    </source>
</reference>
<feature type="domain" description="ABC transmembrane type-1" evidence="8">
    <location>
        <begin position="113"/>
        <end position="303"/>
    </location>
</feature>
<evidence type="ECO:0000313" key="10">
    <source>
        <dbReference type="Proteomes" id="UP001612915"/>
    </source>
</evidence>
<dbReference type="RefSeq" id="WP_398282355.1">
    <property type="nucleotide sequence ID" value="NZ_JBITLV010000005.1"/>
</dbReference>
<dbReference type="PANTHER" id="PTHR43386">
    <property type="entry name" value="OLIGOPEPTIDE TRANSPORT SYSTEM PERMEASE PROTEIN APPC"/>
    <property type="match status" value="1"/>
</dbReference>
<dbReference type="Pfam" id="PF12911">
    <property type="entry name" value="OppC_N"/>
    <property type="match status" value="1"/>
</dbReference>
<dbReference type="InterPro" id="IPR050366">
    <property type="entry name" value="BP-dependent_transpt_permease"/>
</dbReference>
<keyword evidence="2 7" id="KW-0813">Transport</keyword>
<feature type="transmembrane region" description="Helical" evidence="7">
    <location>
        <begin position="117"/>
        <end position="141"/>
    </location>
</feature>
<evidence type="ECO:0000256" key="6">
    <source>
        <dbReference type="ARBA" id="ARBA00023136"/>
    </source>
</evidence>
<keyword evidence="10" id="KW-1185">Reference proteome</keyword>
<keyword evidence="3" id="KW-1003">Cell membrane</keyword>
<feature type="transmembrane region" description="Helical" evidence="7">
    <location>
        <begin position="175"/>
        <end position="193"/>
    </location>
</feature>
<dbReference type="PROSITE" id="PS50928">
    <property type="entry name" value="ABC_TM1"/>
    <property type="match status" value="1"/>
</dbReference>
<keyword evidence="5 7" id="KW-1133">Transmembrane helix</keyword>
<feature type="transmembrane region" description="Helical" evidence="7">
    <location>
        <begin position="227"/>
        <end position="249"/>
    </location>
</feature>
<dbReference type="InterPro" id="IPR035906">
    <property type="entry name" value="MetI-like_sf"/>
</dbReference>